<evidence type="ECO:0000313" key="2">
    <source>
        <dbReference type="Proteomes" id="UP000322234"/>
    </source>
</evidence>
<evidence type="ECO:0000313" key="1">
    <source>
        <dbReference type="EMBL" id="MXQ81040.1"/>
    </source>
</evidence>
<gene>
    <name evidence="1" type="ORF">E5288_WYG012784</name>
</gene>
<dbReference type="EMBL" id="VBQZ03000006">
    <property type="protein sequence ID" value="MXQ81040.1"/>
    <property type="molecule type" value="Genomic_DNA"/>
</dbReference>
<dbReference type="Proteomes" id="UP000322234">
    <property type="component" value="Unassembled WGS sequence"/>
</dbReference>
<keyword evidence="2" id="KW-1185">Reference proteome</keyword>
<comment type="caution">
    <text evidence="1">The sequence shown here is derived from an EMBL/GenBank/DDBJ whole genome shotgun (WGS) entry which is preliminary data.</text>
</comment>
<name>A0A6B0QV82_9CETA</name>
<dbReference type="AlphaFoldDB" id="A0A6B0QV82"/>
<accession>A0A6B0QV82</accession>
<organism evidence="1 2">
    <name type="scientific">Bos mutus</name>
    <name type="common">wild yak</name>
    <dbReference type="NCBI Taxonomy" id="72004"/>
    <lineage>
        <taxon>Eukaryota</taxon>
        <taxon>Metazoa</taxon>
        <taxon>Chordata</taxon>
        <taxon>Craniata</taxon>
        <taxon>Vertebrata</taxon>
        <taxon>Euteleostomi</taxon>
        <taxon>Mammalia</taxon>
        <taxon>Eutheria</taxon>
        <taxon>Laurasiatheria</taxon>
        <taxon>Artiodactyla</taxon>
        <taxon>Ruminantia</taxon>
        <taxon>Pecora</taxon>
        <taxon>Bovidae</taxon>
        <taxon>Bovinae</taxon>
        <taxon>Bos</taxon>
    </lineage>
</organism>
<proteinExistence type="predicted"/>
<reference evidence="1" key="1">
    <citation type="submission" date="2019-10" db="EMBL/GenBank/DDBJ databases">
        <title>The sequence and de novo assembly of the wild yak genome.</title>
        <authorList>
            <person name="Liu Y."/>
        </authorList>
    </citation>
    <scope>NUCLEOTIDE SEQUENCE [LARGE SCALE GENOMIC DNA]</scope>
    <source>
        <strain evidence="1">WY2019</strain>
    </source>
</reference>
<sequence>MFEEISTFVFQNHVDGSKLKQNFVYMNVFDILKYSFYYWILLQSQLELRYANRILWRTSYKEKVAKGQNSWFAFKVELKSLVENVRLSSQMIMILNYDSFDKEGSVIKRKAMMDDDNAVDFMTNHFLAAAIFLP</sequence>
<protein>
    <submittedName>
        <fullName evidence="1">Uncharacterized protein</fullName>
    </submittedName>
</protein>